<protein>
    <submittedName>
        <fullName evidence="1">Uncharacterized protein</fullName>
    </submittedName>
</protein>
<dbReference type="EMBL" id="CP061336">
    <property type="protein sequence ID" value="QNU65269.1"/>
    <property type="molecule type" value="Genomic_DNA"/>
</dbReference>
<gene>
    <name evidence="1" type="ORF">EHE19_009960</name>
</gene>
<keyword evidence="2" id="KW-1185">Reference proteome</keyword>
<accession>A0A4U7JKH5</accession>
<dbReference type="KEGG" id="rher:EHE19_009960"/>
<evidence type="ECO:0000313" key="2">
    <source>
        <dbReference type="Proteomes" id="UP000306409"/>
    </source>
</evidence>
<organism evidence="1 2">
    <name type="scientific">Ruminiclostridium herbifermentans</name>
    <dbReference type="NCBI Taxonomy" id="2488810"/>
    <lineage>
        <taxon>Bacteria</taxon>
        <taxon>Bacillati</taxon>
        <taxon>Bacillota</taxon>
        <taxon>Clostridia</taxon>
        <taxon>Eubacteriales</taxon>
        <taxon>Oscillospiraceae</taxon>
        <taxon>Ruminiclostridium</taxon>
    </lineage>
</organism>
<reference evidence="1 2" key="1">
    <citation type="submission" date="2020-09" db="EMBL/GenBank/DDBJ databases">
        <title>Characterization and genome sequencing of Ruminiclostridium sp. nov. MA18.</title>
        <authorList>
            <person name="Rettenmaier R."/>
            <person name="Kowollik M.-L."/>
            <person name="Liebl W."/>
            <person name="Zverlov V."/>
        </authorList>
    </citation>
    <scope>NUCLEOTIDE SEQUENCE [LARGE SCALE GENOMIC DNA]</scope>
    <source>
        <strain evidence="1 2">MA18</strain>
    </source>
</reference>
<proteinExistence type="predicted"/>
<name>A0A4U7JKH5_9FIRM</name>
<dbReference type="RefSeq" id="WP_137696082.1">
    <property type="nucleotide sequence ID" value="NZ_CP061336.1"/>
</dbReference>
<evidence type="ECO:0000313" key="1">
    <source>
        <dbReference type="EMBL" id="QNU65269.1"/>
    </source>
</evidence>
<dbReference type="Proteomes" id="UP000306409">
    <property type="component" value="Chromosome"/>
</dbReference>
<sequence>MNKKIAAIVLSLIISVQAPFLLGQENKALAAETGTSTEAITTLNTQFNQLEMPIISINTSGNQVTSENITAKISIINDEGIYEMTDMDMSIKLRGNSTMYAEKPSYKIKFDKKQNLLNVGDDKGKPWLLISIR</sequence>
<dbReference type="AlphaFoldDB" id="A0A4U7JKH5"/>
<dbReference type="OrthoDB" id="9801679at2"/>